<dbReference type="CDD" id="cd06550">
    <property type="entry name" value="TM_ABC_iron-siderophores_like"/>
    <property type="match status" value="1"/>
</dbReference>
<dbReference type="PANTHER" id="PTHR30472">
    <property type="entry name" value="FERRIC ENTEROBACTIN TRANSPORT SYSTEM PERMEASE PROTEIN"/>
    <property type="match status" value="1"/>
</dbReference>
<feature type="transmembrane region" description="Helical" evidence="8">
    <location>
        <begin position="168"/>
        <end position="190"/>
    </location>
</feature>
<evidence type="ECO:0000256" key="4">
    <source>
        <dbReference type="ARBA" id="ARBA00022475"/>
    </source>
</evidence>
<keyword evidence="4" id="KW-1003">Cell membrane</keyword>
<evidence type="ECO:0000256" key="7">
    <source>
        <dbReference type="ARBA" id="ARBA00023136"/>
    </source>
</evidence>
<evidence type="ECO:0000313" key="10">
    <source>
        <dbReference type="Proteomes" id="UP001206821"/>
    </source>
</evidence>
<keyword evidence="5 8" id="KW-0812">Transmembrane</keyword>
<dbReference type="PANTHER" id="PTHR30472:SF24">
    <property type="entry name" value="FERRIC ENTEROBACTIN TRANSPORT SYSTEM PERMEASE PROTEIN FEPG"/>
    <property type="match status" value="1"/>
</dbReference>
<keyword evidence="10" id="KW-1185">Reference proteome</keyword>
<protein>
    <submittedName>
        <fullName evidence="9">Iron ABC transporter permease</fullName>
    </submittedName>
</protein>
<reference evidence="9 10" key="1">
    <citation type="submission" date="2022-07" db="EMBL/GenBank/DDBJ databases">
        <title>Genomic and pangenome structural analysis of the polyextremophile Exiguobacterium.</title>
        <authorList>
            <person name="Shen L."/>
        </authorList>
    </citation>
    <scope>NUCLEOTIDE SEQUENCE [LARGE SCALE GENOMIC DNA]</scope>
    <source>
        <strain evidence="9 10">12_1</strain>
    </source>
</reference>
<keyword evidence="6 8" id="KW-1133">Transmembrane helix</keyword>
<feature type="transmembrane region" description="Helical" evidence="8">
    <location>
        <begin position="211"/>
        <end position="228"/>
    </location>
</feature>
<accession>A0ABT2KWV6</accession>
<evidence type="ECO:0000256" key="3">
    <source>
        <dbReference type="ARBA" id="ARBA00022448"/>
    </source>
</evidence>
<feature type="transmembrane region" description="Helical" evidence="8">
    <location>
        <begin position="20"/>
        <end position="41"/>
    </location>
</feature>
<feature type="transmembrane region" description="Helical" evidence="8">
    <location>
        <begin position="293"/>
        <end position="315"/>
    </location>
</feature>
<feature type="transmembrane region" description="Helical" evidence="8">
    <location>
        <begin position="134"/>
        <end position="156"/>
    </location>
</feature>
<proteinExistence type="inferred from homology"/>
<dbReference type="Pfam" id="PF01032">
    <property type="entry name" value="FecCD"/>
    <property type="match status" value="1"/>
</dbReference>
<name>A0ABT2KWV6_9BACL</name>
<evidence type="ECO:0000256" key="6">
    <source>
        <dbReference type="ARBA" id="ARBA00022989"/>
    </source>
</evidence>
<evidence type="ECO:0000256" key="5">
    <source>
        <dbReference type="ARBA" id="ARBA00022692"/>
    </source>
</evidence>
<comment type="similarity">
    <text evidence="2">Belongs to the binding-protein-dependent transport system permease family. FecCD subfamily.</text>
</comment>
<keyword evidence="7 8" id="KW-0472">Membrane</keyword>
<feature type="transmembrane region" description="Helical" evidence="8">
    <location>
        <begin position="104"/>
        <end position="122"/>
    </location>
</feature>
<evidence type="ECO:0000313" key="9">
    <source>
        <dbReference type="EMBL" id="MCT4795407.1"/>
    </source>
</evidence>
<evidence type="ECO:0000256" key="1">
    <source>
        <dbReference type="ARBA" id="ARBA00004651"/>
    </source>
</evidence>
<comment type="subcellular location">
    <subcellularLocation>
        <location evidence="1">Cell membrane</location>
        <topology evidence="1">Multi-pass membrane protein</topology>
    </subcellularLocation>
</comment>
<feature type="transmembrane region" description="Helical" evidence="8">
    <location>
        <begin position="257"/>
        <end position="281"/>
    </location>
</feature>
<dbReference type="RefSeq" id="WP_034815544.1">
    <property type="nucleotide sequence ID" value="NZ_JANIEK010000025.1"/>
</dbReference>
<gene>
    <name evidence="9" type="ORF">NQG31_07610</name>
</gene>
<dbReference type="Gene3D" id="1.10.3470.10">
    <property type="entry name" value="ABC transporter involved in vitamin B12 uptake, BtuC"/>
    <property type="match status" value="1"/>
</dbReference>
<feature type="transmembrane region" description="Helical" evidence="8">
    <location>
        <begin position="74"/>
        <end position="92"/>
    </location>
</feature>
<keyword evidence="3" id="KW-0813">Transport</keyword>
<dbReference type="Proteomes" id="UP001206821">
    <property type="component" value="Unassembled WGS sequence"/>
</dbReference>
<dbReference type="SUPFAM" id="SSF81345">
    <property type="entry name" value="ABC transporter involved in vitamin B12 uptake, BtuC"/>
    <property type="match status" value="1"/>
</dbReference>
<evidence type="ECO:0000256" key="8">
    <source>
        <dbReference type="SAM" id="Phobius"/>
    </source>
</evidence>
<evidence type="ECO:0000256" key="2">
    <source>
        <dbReference type="ARBA" id="ARBA00007935"/>
    </source>
</evidence>
<comment type="caution">
    <text evidence="9">The sequence shown here is derived from an EMBL/GenBank/DDBJ whole genome shotgun (WGS) entry which is preliminary data.</text>
</comment>
<organism evidence="9 10">
    <name type="scientific">Exiguobacterium alkaliphilum</name>
    <dbReference type="NCBI Taxonomy" id="1428684"/>
    <lineage>
        <taxon>Bacteria</taxon>
        <taxon>Bacillati</taxon>
        <taxon>Bacillota</taxon>
        <taxon>Bacilli</taxon>
        <taxon>Bacillales</taxon>
        <taxon>Bacillales Family XII. Incertae Sedis</taxon>
        <taxon>Exiguobacterium</taxon>
    </lineage>
</organism>
<dbReference type="EMBL" id="JANIEK010000025">
    <property type="protein sequence ID" value="MCT4795407.1"/>
    <property type="molecule type" value="Genomic_DNA"/>
</dbReference>
<sequence>MKSYSFRKGPFSFTLRRREIVLAVALLTGLFIAFYLGLAIGDTFLTPWSLGSLFLGSGDAFAELVVFEFRMPRVLMAITAGACLAVSGHLLQLTIKNELASPEIFGIVGGAGVATATFFTVFTDERTNQLSVPLAYIPFASFAGALTVGAFLFYLLKRGVPPVRLALIGIGISIFSQGIVQFMMLASNVYRKNDIQQWLTGTVYAATWNQLKILVPLAILFLLAAFLIERHVRPLHISEAVATSIGVPVRGTQRGTLLLSCLLAGIGVAFVGAIGFVGLMAPHIARQGLKLPYVWATLLVGAIIVVLADVIARTIFYPYELRTGVMTAVIGAPYFFYLLRRMMKGSMR</sequence>
<dbReference type="InterPro" id="IPR000522">
    <property type="entry name" value="ABC_transptr_permease_BtuC"/>
</dbReference>
<dbReference type="InterPro" id="IPR037294">
    <property type="entry name" value="ABC_BtuC-like"/>
</dbReference>